<sequence>MPSSPNFLSTDTISFNESITDVNVLVSSGGNFTLGFFSPGNSSNRYLGIWYPKVSVQCVDFQPQQEFTVLPTELFRWCVIDRLLSSTNEITGERRGPRLDRTRCRFSAYGIGMEKTNTAVPPAMAVFWQQGIIPSTTTFQAAMDIRFAGKGLVVVREGISTPNAPYLRLLEHAGTVHENSAGRLLVQRSSGGASSHAPPPLAAREFTRLHEKTQQQGGSGSTSSPLLFLTGGENHAAVYASGSGGENGGRWLAFVRPLLGEELLRGRSVCRRAGLCRRGRRLWALSGGLWTSLLIAEKSAAECLKSGLGAAESRGRICGGVRSAGFCDGGRLLLGGLVEAGSVELLLRYCRWTVLREGKIDREGIAVKMVAQLKVEDEKKKGRTAPFWLGFEGSVGGKKKFQTGEEGRPGLVEMDFRRFAGKGLVVVREGIITPNAPYLSAGRLLVQRSSGGASSHAPQPLTARGFTCLHEKTQQQGGSGSTSSPLLFLTGDENHAAVYASGSGGENGGRWLAFVRPLLGEELLRGRSVRRRAGLCRRGRRLWALSGGLWTSLLIAERSAAECSESGLGAAESRGRICGGVRFAGFCDGGRLLLGGLVEAGSVELLLRYCRWTVLREGKTDRWQRLREGCVWEKMLERGDNREDGGPAEG</sequence>
<protein>
    <submittedName>
        <fullName evidence="1">Uncharacterized protein</fullName>
    </submittedName>
</protein>
<gene>
    <name evidence="1" type="ORF">NC653_010372</name>
</gene>
<organism evidence="1 2">
    <name type="scientific">Populus alba x Populus x berolinensis</name>
    <dbReference type="NCBI Taxonomy" id="444605"/>
    <lineage>
        <taxon>Eukaryota</taxon>
        <taxon>Viridiplantae</taxon>
        <taxon>Streptophyta</taxon>
        <taxon>Embryophyta</taxon>
        <taxon>Tracheophyta</taxon>
        <taxon>Spermatophyta</taxon>
        <taxon>Magnoliopsida</taxon>
        <taxon>eudicotyledons</taxon>
        <taxon>Gunneridae</taxon>
        <taxon>Pentapetalae</taxon>
        <taxon>rosids</taxon>
        <taxon>fabids</taxon>
        <taxon>Malpighiales</taxon>
        <taxon>Salicaceae</taxon>
        <taxon>Saliceae</taxon>
        <taxon>Populus</taxon>
    </lineage>
</organism>
<keyword evidence="2" id="KW-1185">Reference proteome</keyword>
<proteinExistence type="predicted"/>
<name>A0AAD6R0R7_9ROSI</name>
<dbReference type="Proteomes" id="UP001164929">
    <property type="component" value="Chromosome 4"/>
</dbReference>
<evidence type="ECO:0000313" key="1">
    <source>
        <dbReference type="EMBL" id="KAJ6999620.1"/>
    </source>
</evidence>
<reference evidence="1 2" key="1">
    <citation type="journal article" date="2023" name="Mol. Ecol. Resour.">
        <title>Chromosome-level genome assembly of a triploid poplar Populus alba 'Berolinensis'.</title>
        <authorList>
            <person name="Chen S."/>
            <person name="Yu Y."/>
            <person name="Wang X."/>
            <person name="Wang S."/>
            <person name="Zhang T."/>
            <person name="Zhou Y."/>
            <person name="He R."/>
            <person name="Meng N."/>
            <person name="Wang Y."/>
            <person name="Liu W."/>
            <person name="Liu Z."/>
            <person name="Liu J."/>
            <person name="Guo Q."/>
            <person name="Huang H."/>
            <person name="Sederoff R.R."/>
            <person name="Wang G."/>
            <person name="Qu G."/>
            <person name="Chen S."/>
        </authorList>
    </citation>
    <scope>NUCLEOTIDE SEQUENCE [LARGE SCALE GENOMIC DNA]</scope>
    <source>
        <strain evidence="1">SC-2020</strain>
    </source>
</reference>
<accession>A0AAD6R0R7</accession>
<dbReference type="AlphaFoldDB" id="A0AAD6R0R7"/>
<dbReference type="EMBL" id="JAQIZT010000004">
    <property type="protein sequence ID" value="KAJ6999620.1"/>
    <property type="molecule type" value="Genomic_DNA"/>
</dbReference>
<evidence type="ECO:0000313" key="2">
    <source>
        <dbReference type="Proteomes" id="UP001164929"/>
    </source>
</evidence>
<comment type="caution">
    <text evidence="1">The sequence shown here is derived from an EMBL/GenBank/DDBJ whole genome shotgun (WGS) entry which is preliminary data.</text>
</comment>